<dbReference type="PANTHER" id="PTHR43478">
    <property type="entry name" value="NA+/H+ ANTIPORTER-RELATED"/>
    <property type="match status" value="1"/>
</dbReference>
<keyword evidence="9" id="KW-1185">Reference proteome</keyword>
<dbReference type="InterPro" id="IPR018461">
    <property type="entry name" value="Na/H_Antiport_NhaC-like_C"/>
</dbReference>
<dbReference type="Pfam" id="PF03553">
    <property type="entry name" value="Na_H_antiporter"/>
    <property type="match status" value="1"/>
</dbReference>
<evidence type="ECO:0000313" key="8">
    <source>
        <dbReference type="EMBL" id="MBM7573283.1"/>
    </source>
</evidence>
<evidence type="ECO:0000256" key="6">
    <source>
        <dbReference type="SAM" id="Phobius"/>
    </source>
</evidence>
<feature type="transmembrane region" description="Helical" evidence="6">
    <location>
        <begin position="192"/>
        <end position="210"/>
    </location>
</feature>
<gene>
    <name evidence="8" type="ORF">JOC48_003835</name>
</gene>
<reference evidence="8 9" key="1">
    <citation type="submission" date="2021-01" db="EMBL/GenBank/DDBJ databases">
        <title>Genomic Encyclopedia of Type Strains, Phase IV (KMG-IV): sequencing the most valuable type-strain genomes for metagenomic binning, comparative biology and taxonomic classification.</title>
        <authorList>
            <person name="Goeker M."/>
        </authorList>
    </citation>
    <scope>NUCLEOTIDE SEQUENCE [LARGE SCALE GENOMIC DNA]</scope>
    <source>
        <strain evidence="8 9">DSM 23711</strain>
    </source>
</reference>
<comment type="caution">
    <text evidence="8">The sequence shown here is derived from an EMBL/GenBank/DDBJ whole genome shotgun (WGS) entry which is preliminary data.</text>
</comment>
<feature type="transmembrane region" description="Helical" evidence="6">
    <location>
        <begin position="66"/>
        <end position="85"/>
    </location>
</feature>
<feature type="transmembrane region" description="Helical" evidence="6">
    <location>
        <begin position="409"/>
        <end position="431"/>
    </location>
</feature>
<feature type="transmembrane region" description="Helical" evidence="6">
    <location>
        <begin position="105"/>
        <end position="128"/>
    </location>
</feature>
<dbReference type="RefSeq" id="WP_204501933.1">
    <property type="nucleotide sequence ID" value="NZ_JAFBDR010000029.1"/>
</dbReference>
<name>A0ABS2N585_9BACI</name>
<dbReference type="EMBL" id="JAFBDR010000029">
    <property type="protein sequence ID" value="MBM7573283.1"/>
    <property type="molecule type" value="Genomic_DNA"/>
</dbReference>
<feature type="transmembrane region" description="Helical" evidence="6">
    <location>
        <begin position="278"/>
        <end position="297"/>
    </location>
</feature>
<feature type="transmembrane region" description="Helical" evidence="6">
    <location>
        <begin position="303"/>
        <end position="323"/>
    </location>
</feature>
<sequence>MEYIYSVIPSLVAIIIAIWTKQVIPSLLIGLWVGSLLLTQSLLSSVGQTVDYIVGVLTDTGNINVLLFLYMFSGLVALIQISGGIQAFGSRMKKYITSSKRMFMVLWGLLPITFIDCGFRVVATGAIVKSLSQKYNVSKERLAYMLNNSASPVIILIPVATTFVGYVLGVVGKGMQASGVEGSALALFIQSLPYQFFSFTAIAIAIFSIMPRFNFNVMKELINVNSTPNKLARHTEFAEEFHHHEKGESMKDQTGNAVKDSMEHNHDMDEKPILKPRLINLIVPLIVLLPLSFFLMWNSEEPSHSMLIALFITTIITTLLYRVQGIKLDKLVERFIKGGNQLIVTIAILAVAWPISDVSQDLGLGQLIETTLAGNLSPIFVPVLLFIVTSAVSYFIGSSWGSWALMMPIAFTLAVSTGSALPIALAAVLSGGTFGDVTSPVSGMTAMAAGIAEADHMKYVKAMSPYNLTAGAIAALLFLVVPFIL</sequence>
<feature type="transmembrane region" description="Helical" evidence="6">
    <location>
        <begin position="30"/>
        <end position="54"/>
    </location>
</feature>
<feature type="transmembrane region" description="Helical" evidence="6">
    <location>
        <begin position="7"/>
        <end position="24"/>
    </location>
</feature>
<keyword evidence="3 6" id="KW-0812">Transmembrane</keyword>
<accession>A0ABS2N585</accession>
<evidence type="ECO:0000256" key="4">
    <source>
        <dbReference type="ARBA" id="ARBA00022989"/>
    </source>
</evidence>
<evidence type="ECO:0000256" key="1">
    <source>
        <dbReference type="ARBA" id="ARBA00004651"/>
    </source>
</evidence>
<keyword evidence="4 6" id="KW-1133">Transmembrane helix</keyword>
<protein>
    <submittedName>
        <fullName evidence="8">Na+/H+ antiporter NhaC</fullName>
    </submittedName>
</protein>
<feature type="transmembrane region" description="Helical" evidence="6">
    <location>
        <begin position="376"/>
        <end position="397"/>
    </location>
</feature>
<feature type="transmembrane region" description="Helical" evidence="6">
    <location>
        <begin position="335"/>
        <end position="356"/>
    </location>
</feature>
<proteinExistence type="predicted"/>
<evidence type="ECO:0000256" key="5">
    <source>
        <dbReference type="ARBA" id="ARBA00023136"/>
    </source>
</evidence>
<dbReference type="PANTHER" id="PTHR43478:SF1">
    <property type="entry name" value="NA+_H+ ANTIPORTER NHAC-LIKE C-TERMINAL DOMAIN-CONTAINING PROTEIN"/>
    <property type="match status" value="1"/>
</dbReference>
<evidence type="ECO:0000259" key="7">
    <source>
        <dbReference type="Pfam" id="PF03553"/>
    </source>
</evidence>
<feature type="transmembrane region" description="Helical" evidence="6">
    <location>
        <begin position="466"/>
        <end position="484"/>
    </location>
</feature>
<organism evidence="8 9">
    <name type="scientific">Aquibacillus albus</name>
    <dbReference type="NCBI Taxonomy" id="1168171"/>
    <lineage>
        <taxon>Bacteria</taxon>
        <taxon>Bacillati</taxon>
        <taxon>Bacillota</taxon>
        <taxon>Bacilli</taxon>
        <taxon>Bacillales</taxon>
        <taxon>Bacillaceae</taxon>
        <taxon>Aquibacillus</taxon>
    </lineage>
</organism>
<dbReference type="Proteomes" id="UP001296943">
    <property type="component" value="Unassembled WGS sequence"/>
</dbReference>
<keyword evidence="5 6" id="KW-0472">Membrane</keyword>
<feature type="domain" description="Na+/H+ antiporter NhaC-like C-terminal" evidence="7">
    <location>
        <begin position="156"/>
        <end position="481"/>
    </location>
</feature>
<feature type="transmembrane region" description="Helical" evidence="6">
    <location>
        <begin position="149"/>
        <end position="172"/>
    </location>
</feature>
<evidence type="ECO:0000313" key="9">
    <source>
        <dbReference type="Proteomes" id="UP001296943"/>
    </source>
</evidence>
<evidence type="ECO:0000256" key="2">
    <source>
        <dbReference type="ARBA" id="ARBA00022475"/>
    </source>
</evidence>
<keyword evidence="2" id="KW-1003">Cell membrane</keyword>
<evidence type="ECO:0000256" key="3">
    <source>
        <dbReference type="ARBA" id="ARBA00022692"/>
    </source>
</evidence>
<comment type="subcellular location">
    <subcellularLocation>
        <location evidence="1">Cell membrane</location>
        <topology evidence="1">Multi-pass membrane protein</topology>
    </subcellularLocation>
</comment>